<dbReference type="Gene3D" id="3.40.50.850">
    <property type="entry name" value="Isochorismatase-like"/>
    <property type="match status" value="1"/>
</dbReference>
<keyword evidence="1" id="KW-1133">Transmembrane helix</keyword>
<reference evidence="3 4" key="1">
    <citation type="journal article" date="2015" name="Nature">
        <title>rRNA introns, odd ribosomes, and small enigmatic genomes across a large radiation of phyla.</title>
        <authorList>
            <person name="Brown C.T."/>
            <person name="Hug L.A."/>
            <person name="Thomas B.C."/>
            <person name="Sharon I."/>
            <person name="Castelle C.J."/>
            <person name="Singh A."/>
            <person name="Wilkins M.J."/>
            <person name="Williams K.H."/>
            <person name="Banfield J.F."/>
        </authorList>
    </citation>
    <scope>NUCLEOTIDE SEQUENCE [LARGE SCALE GENOMIC DNA]</scope>
</reference>
<dbReference type="SUPFAM" id="SSF52499">
    <property type="entry name" value="Isochorismatase-like hydrolases"/>
    <property type="match status" value="1"/>
</dbReference>
<dbReference type="InterPro" id="IPR036380">
    <property type="entry name" value="Isochorismatase-like_sf"/>
</dbReference>
<dbReference type="InterPro" id="IPR000868">
    <property type="entry name" value="Isochorismatase-like_dom"/>
</dbReference>
<name>A0A0G0MA67_9BACT</name>
<accession>A0A0G0MA67</accession>
<gene>
    <name evidence="3" type="ORF">US91_C0004G0069</name>
</gene>
<evidence type="ECO:0000256" key="1">
    <source>
        <dbReference type="SAM" id="Phobius"/>
    </source>
</evidence>
<dbReference type="EMBL" id="LBUU01000004">
    <property type="protein sequence ID" value="KKQ70584.1"/>
    <property type="molecule type" value="Genomic_DNA"/>
</dbReference>
<protein>
    <recommendedName>
        <fullName evidence="2">Isochorismatase-like domain-containing protein</fullName>
    </recommendedName>
</protein>
<comment type="caution">
    <text evidence="3">The sequence shown here is derived from an EMBL/GenBank/DDBJ whole genome shotgun (WGS) entry which is preliminary data.</text>
</comment>
<evidence type="ECO:0000259" key="2">
    <source>
        <dbReference type="Pfam" id="PF00857"/>
    </source>
</evidence>
<organism evidence="3 4">
    <name type="scientific">Candidatus Falkowbacteria bacterium GW2011_GWE1_38_31</name>
    <dbReference type="NCBI Taxonomy" id="1618638"/>
    <lineage>
        <taxon>Bacteria</taxon>
        <taxon>Candidatus Falkowiibacteriota</taxon>
    </lineage>
</organism>
<proteinExistence type="predicted"/>
<dbReference type="Pfam" id="PF00857">
    <property type="entry name" value="Isochorismatase"/>
    <property type="match status" value="1"/>
</dbReference>
<feature type="domain" description="Isochorismatase-like" evidence="2">
    <location>
        <begin position="135"/>
        <end position="238"/>
    </location>
</feature>
<sequence>MAIFHIGAYETDVQGCFSFRNGELFVYGQKVKKPGYYGAEAVLPIICSIHEFAQANGWSIFGSVDRHFYEDAELIRNKGGSFIDHAMNGTKGQLRLDFLEPQKDIYIKSKEGPLLGTRIYTMAEIQMFINSGMQLIFEKQTYDVATNPNFEMAFKMFVEQGLRIMIVYGFATDYCVLAAVLAMLAIKKKYNLDFDVYVVTDAIEEVNIDFEGNVDMGFGIKALARMAKAGAKFTTSEDVFSFKY</sequence>
<dbReference type="Proteomes" id="UP000034022">
    <property type="component" value="Unassembled WGS sequence"/>
</dbReference>
<feature type="transmembrane region" description="Helical" evidence="1">
    <location>
        <begin position="165"/>
        <end position="186"/>
    </location>
</feature>
<evidence type="ECO:0000313" key="4">
    <source>
        <dbReference type="Proteomes" id="UP000034022"/>
    </source>
</evidence>
<evidence type="ECO:0000313" key="3">
    <source>
        <dbReference type="EMBL" id="KKQ70584.1"/>
    </source>
</evidence>
<dbReference type="AlphaFoldDB" id="A0A0G0MA67"/>
<keyword evidence="1" id="KW-0472">Membrane</keyword>
<keyword evidence="1" id="KW-0812">Transmembrane</keyword>